<dbReference type="InterPro" id="IPR011012">
    <property type="entry name" value="Longin-like_dom_sf"/>
</dbReference>
<organism evidence="4">
    <name type="scientific">Anguilla anguilla</name>
    <name type="common">European freshwater eel</name>
    <name type="synonym">Muraena anguilla</name>
    <dbReference type="NCBI Taxonomy" id="7936"/>
    <lineage>
        <taxon>Eukaryota</taxon>
        <taxon>Metazoa</taxon>
        <taxon>Chordata</taxon>
        <taxon>Craniata</taxon>
        <taxon>Vertebrata</taxon>
        <taxon>Euteleostomi</taxon>
        <taxon>Actinopterygii</taxon>
        <taxon>Neopterygii</taxon>
        <taxon>Teleostei</taxon>
        <taxon>Anguilliformes</taxon>
        <taxon>Anguillidae</taxon>
        <taxon>Anguilla</taxon>
    </lineage>
</organism>
<protein>
    <recommendedName>
        <fullName evidence="3">AP complex mu/sigma subunit domain-containing protein</fullName>
    </recommendedName>
</protein>
<accession>A0A0E9P8P9</accession>
<sequence length="43" mass="5173">MIKAILIFNNHGKPRLIRFYQYFAEDMQQQNYTRDLPPSVEEG</sequence>
<feature type="domain" description="AP complex mu/sigma subunit" evidence="3">
    <location>
        <begin position="1"/>
        <end position="35"/>
    </location>
</feature>
<reference evidence="4" key="2">
    <citation type="journal article" date="2015" name="Fish Shellfish Immunol.">
        <title>Early steps in the European eel (Anguilla anguilla)-Vibrio vulnificus interaction in the gills: Role of the RtxA13 toxin.</title>
        <authorList>
            <person name="Callol A."/>
            <person name="Pajuelo D."/>
            <person name="Ebbesson L."/>
            <person name="Teles M."/>
            <person name="MacKenzie S."/>
            <person name="Amaro C."/>
        </authorList>
    </citation>
    <scope>NUCLEOTIDE SEQUENCE</scope>
</reference>
<evidence type="ECO:0000256" key="2">
    <source>
        <dbReference type="ARBA" id="ARBA00022927"/>
    </source>
</evidence>
<evidence type="ECO:0000256" key="1">
    <source>
        <dbReference type="ARBA" id="ARBA00004184"/>
    </source>
</evidence>
<proteinExistence type="predicted"/>
<reference evidence="4" key="1">
    <citation type="submission" date="2014-11" db="EMBL/GenBank/DDBJ databases">
        <authorList>
            <person name="Amaro Gonzalez C."/>
        </authorList>
    </citation>
    <scope>NUCLEOTIDE SEQUENCE</scope>
</reference>
<dbReference type="GO" id="GO:0015031">
    <property type="term" value="P:protein transport"/>
    <property type="evidence" value="ECO:0007669"/>
    <property type="project" value="UniProtKB-KW"/>
</dbReference>
<dbReference type="InterPro" id="IPR022775">
    <property type="entry name" value="AP_mu_sigma_su"/>
</dbReference>
<evidence type="ECO:0000313" key="4">
    <source>
        <dbReference type="EMBL" id="JAH01016.1"/>
    </source>
</evidence>
<dbReference type="Gene3D" id="3.30.450.60">
    <property type="match status" value="1"/>
</dbReference>
<comment type="subcellular location">
    <subcellularLocation>
        <location evidence="1">Endomembrane system</location>
        <topology evidence="1">Peripheral membrane protein</topology>
    </subcellularLocation>
</comment>
<keyword evidence="2" id="KW-0653">Protein transport</keyword>
<dbReference type="Pfam" id="PF01217">
    <property type="entry name" value="Clat_adaptor_s"/>
    <property type="match status" value="1"/>
</dbReference>
<dbReference type="SUPFAM" id="SSF64356">
    <property type="entry name" value="SNARE-like"/>
    <property type="match status" value="1"/>
</dbReference>
<evidence type="ECO:0000259" key="3">
    <source>
        <dbReference type="Pfam" id="PF01217"/>
    </source>
</evidence>
<dbReference type="EMBL" id="GBXM01107561">
    <property type="protein sequence ID" value="JAH01016.1"/>
    <property type="molecule type" value="Transcribed_RNA"/>
</dbReference>
<dbReference type="GO" id="GO:0012505">
    <property type="term" value="C:endomembrane system"/>
    <property type="evidence" value="ECO:0007669"/>
    <property type="project" value="UniProtKB-SubCell"/>
</dbReference>
<keyword evidence="2" id="KW-0813">Transport</keyword>
<dbReference type="AlphaFoldDB" id="A0A0E9P8P9"/>
<name>A0A0E9P8P9_ANGAN</name>